<proteinExistence type="predicted"/>
<evidence type="ECO:0000313" key="2">
    <source>
        <dbReference type="Proteomes" id="UP000435802"/>
    </source>
</evidence>
<name>A0A6N8SHZ9_9HYPH</name>
<dbReference type="AlphaFoldDB" id="A0A6N8SHZ9"/>
<keyword evidence="2" id="KW-1185">Reference proteome</keyword>
<evidence type="ECO:0000313" key="1">
    <source>
        <dbReference type="EMBL" id="MXN48705.1"/>
    </source>
</evidence>
<sequence>MNSHSTKDAYQPHELGSLQAIFNEITIQDWFPRSSEIRESFARYLFVSFPDGNFDPTVHRTVVEEAARSICQARNGLVRIVSEHPCEDTFD</sequence>
<dbReference type="EMBL" id="WUMK01000011">
    <property type="protein sequence ID" value="MXN48705.1"/>
    <property type="molecule type" value="Genomic_DNA"/>
</dbReference>
<organism evidence="1 2">
    <name type="scientific">Shinella kummerowiae</name>
    <dbReference type="NCBI Taxonomy" id="417745"/>
    <lineage>
        <taxon>Bacteria</taxon>
        <taxon>Pseudomonadati</taxon>
        <taxon>Pseudomonadota</taxon>
        <taxon>Alphaproteobacteria</taxon>
        <taxon>Hyphomicrobiales</taxon>
        <taxon>Rhizobiaceae</taxon>
        <taxon>Shinella</taxon>
    </lineage>
</organism>
<dbReference type="OrthoDB" id="175534at2"/>
<protein>
    <submittedName>
        <fullName evidence="1">Uncharacterized protein</fullName>
    </submittedName>
</protein>
<gene>
    <name evidence="1" type="ORF">GR138_26250</name>
</gene>
<comment type="caution">
    <text evidence="1">The sequence shown here is derived from an EMBL/GenBank/DDBJ whole genome shotgun (WGS) entry which is preliminary data.</text>
</comment>
<accession>A0A6N8SHZ9</accession>
<reference evidence="1 2" key="1">
    <citation type="submission" date="2019-12" db="EMBL/GenBank/DDBJ databases">
        <title>Shinella kummerowiae sp. nov., a symbiotic bacterium isolated from root nodules of the herbal legume Kummerowia stipulacea.</title>
        <authorList>
            <person name="Gao J."/>
        </authorList>
    </citation>
    <scope>NUCLEOTIDE SEQUENCE [LARGE SCALE GENOMIC DNA]</scope>
    <source>
        <strain evidence="1 2">CCBAU 25048</strain>
    </source>
</reference>
<dbReference type="RefSeq" id="WP_160862189.1">
    <property type="nucleotide sequence ID" value="NZ_WUMK01000011.1"/>
</dbReference>
<dbReference type="Proteomes" id="UP000435802">
    <property type="component" value="Unassembled WGS sequence"/>
</dbReference>